<dbReference type="Proteomes" id="UP000183809">
    <property type="component" value="Unassembled WGS sequence"/>
</dbReference>
<evidence type="ECO:0000313" key="3">
    <source>
        <dbReference type="Proteomes" id="UP000183809"/>
    </source>
</evidence>
<name>A0A1J9QW92_9PEZI</name>
<dbReference type="GeneID" id="31015137"/>
<proteinExistence type="predicted"/>
<evidence type="ECO:0000256" key="1">
    <source>
        <dbReference type="SAM" id="MobiDB-lite"/>
    </source>
</evidence>
<sequence>MDKDAEEEREALLRIQSIKKHWPGDVEDCIPFHHPLRQQPASTWPTSLLRLIQDLAKLSPVRATKCQARRRAWLAIADDFKETNPTTTDALKDALRAATRAYVAFWPPNPKRGPITATKSHPDPHAIEDFGAYEQPTAPAQASADAAVLSIYDNAINDSGAAFGHPASGPTVSTSATACRKRDWTTGDPTKGELWATPAQLVPPVRDGGGGGYGDVDVKSDFIVVIEARLGVPLARFLRMPDLRPEHAFLIPVEILDALAAVVREFPGVKGDDLYGLLVREKKKKEDGMGRRKGDICAGSNITEDDIYSVRDRLRGSRGKTGGEHRRIDEFPGRRSPGRDQREKLAYLQDLAAYCCADLDIGSSPPPEVSSNRPERPRQMPPPPPPAAAAAALVANHLNAYGHDEAEARRILRDVERKEVRIRRKEESIERKRWRSSPGWVDLDLAGLL</sequence>
<gene>
    <name evidence="2" type="ORF">BKCO1_36000121</name>
</gene>
<feature type="region of interest" description="Disordered" evidence="1">
    <location>
        <begin position="313"/>
        <end position="341"/>
    </location>
</feature>
<reference evidence="2 3" key="1">
    <citation type="submission" date="2016-10" db="EMBL/GenBank/DDBJ databases">
        <title>Proteomics and genomics reveal pathogen-plant mechanisms compatible with a hemibiotrophic lifestyle of Diplodia corticola.</title>
        <authorList>
            <person name="Fernandes I."/>
            <person name="De Jonge R."/>
            <person name="Van De Peer Y."/>
            <person name="Devreese B."/>
            <person name="Alves A."/>
            <person name="Esteves A.C."/>
        </authorList>
    </citation>
    <scope>NUCLEOTIDE SEQUENCE [LARGE SCALE GENOMIC DNA]</scope>
    <source>
        <strain evidence="2 3">CBS 112549</strain>
    </source>
</reference>
<dbReference type="EMBL" id="MNUE01000036">
    <property type="protein sequence ID" value="OJD32696.1"/>
    <property type="molecule type" value="Genomic_DNA"/>
</dbReference>
<dbReference type="RefSeq" id="XP_020128956.1">
    <property type="nucleotide sequence ID" value="XM_020274876.1"/>
</dbReference>
<keyword evidence="3" id="KW-1185">Reference proteome</keyword>
<accession>A0A1J9QW92</accession>
<dbReference type="AlphaFoldDB" id="A0A1J9QW92"/>
<comment type="caution">
    <text evidence="2">The sequence shown here is derived from an EMBL/GenBank/DDBJ whole genome shotgun (WGS) entry which is preliminary data.</text>
</comment>
<feature type="region of interest" description="Disordered" evidence="1">
    <location>
        <begin position="362"/>
        <end position="388"/>
    </location>
</feature>
<dbReference type="OrthoDB" id="10588112at2759"/>
<evidence type="ECO:0000313" key="2">
    <source>
        <dbReference type="EMBL" id="OJD32696.1"/>
    </source>
</evidence>
<organism evidence="2 3">
    <name type="scientific">Diplodia corticola</name>
    <dbReference type="NCBI Taxonomy" id="236234"/>
    <lineage>
        <taxon>Eukaryota</taxon>
        <taxon>Fungi</taxon>
        <taxon>Dikarya</taxon>
        <taxon>Ascomycota</taxon>
        <taxon>Pezizomycotina</taxon>
        <taxon>Dothideomycetes</taxon>
        <taxon>Dothideomycetes incertae sedis</taxon>
        <taxon>Botryosphaeriales</taxon>
        <taxon>Botryosphaeriaceae</taxon>
        <taxon>Diplodia</taxon>
    </lineage>
</organism>
<protein>
    <submittedName>
        <fullName evidence="2">Uncharacterized protein</fullName>
    </submittedName>
</protein>